<organism evidence="2 3">
    <name type="scientific">Desulfosporosinus acididurans</name>
    <dbReference type="NCBI Taxonomy" id="476652"/>
    <lineage>
        <taxon>Bacteria</taxon>
        <taxon>Bacillati</taxon>
        <taxon>Bacillota</taxon>
        <taxon>Clostridia</taxon>
        <taxon>Eubacteriales</taxon>
        <taxon>Desulfitobacteriaceae</taxon>
        <taxon>Desulfosporosinus</taxon>
    </lineage>
</organism>
<accession>A0A0J1FKP9</accession>
<evidence type="ECO:0000313" key="2">
    <source>
        <dbReference type="EMBL" id="KLU64050.1"/>
    </source>
</evidence>
<gene>
    <name evidence="2" type="ORF">DEAC_c40440</name>
</gene>
<reference evidence="2 3" key="1">
    <citation type="submission" date="2015-06" db="EMBL/GenBank/DDBJ databases">
        <title>Draft genome of the moderately acidophilic sulfate reducer Candidatus Desulfosporosinus acididurans strain M1.</title>
        <authorList>
            <person name="Poehlein A."/>
            <person name="Petzsch P."/>
            <person name="Johnson B.D."/>
            <person name="Schloemann M."/>
            <person name="Daniel R."/>
            <person name="Muehling M."/>
        </authorList>
    </citation>
    <scope>NUCLEOTIDE SEQUENCE [LARGE SCALE GENOMIC DNA]</scope>
    <source>
        <strain evidence="2 3">M1</strain>
    </source>
</reference>
<dbReference type="EMBL" id="LDZY01000018">
    <property type="protein sequence ID" value="KLU64050.1"/>
    <property type="molecule type" value="Genomic_DNA"/>
</dbReference>
<dbReference type="PATRIC" id="fig|476652.3.peg.4284"/>
<name>A0A0J1FKP9_9FIRM</name>
<comment type="caution">
    <text evidence="2">The sequence shown here is derived from an EMBL/GenBank/DDBJ whole genome shotgun (WGS) entry which is preliminary data.</text>
</comment>
<evidence type="ECO:0000256" key="1">
    <source>
        <dbReference type="SAM" id="MobiDB-lite"/>
    </source>
</evidence>
<keyword evidence="3" id="KW-1185">Reference proteome</keyword>
<dbReference type="AlphaFoldDB" id="A0A0J1FKP9"/>
<proteinExistence type="predicted"/>
<protein>
    <submittedName>
        <fullName evidence="2">Uncharacterized protein</fullName>
    </submittedName>
</protein>
<dbReference type="RefSeq" id="WP_047811812.1">
    <property type="nucleotide sequence ID" value="NZ_LDZY01000018.1"/>
</dbReference>
<dbReference type="STRING" id="476652.DEAC_c40440"/>
<sequence>MVIKQIGITCYCGLPMEFPEGQVKTECLCGAVWELGCEGYWYTQGPIVTTETAKTKSSRYERYMSRRNKRKRKGGRR</sequence>
<evidence type="ECO:0000313" key="3">
    <source>
        <dbReference type="Proteomes" id="UP000036356"/>
    </source>
</evidence>
<dbReference type="Proteomes" id="UP000036356">
    <property type="component" value="Unassembled WGS sequence"/>
</dbReference>
<feature type="region of interest" description="Disordered" evidence="1">
    <location>
        <begin position="58"/>
        <end position="77"/>
    </location>
</feature>
<feature type="compositionally biased region" description="Basic residues" evidence="1">
    <location>
        <begin position="65"/>
        <end position="77"/>
    </location>
</feature>